<feature type="binding site" evidence="13">
    <location>
        <position position="231"/>
    </location>
    <ligand>
        <name>L-serine</name>
        <dbReference type="ChEBI" id="CHEBI:33384"/>
    </ligand>
</feature>
<comment type="pathway">
    <text evidence="2 12">Aminoacyl-tRNA biosynthesis; selenocysteinyl-tRNA(Sec) biosynthesis; L-seryl-tRNA(Sec) from L-serine and tRNA(Sec): step 1/1.</text>
</comment>
<evidence type="ECO:0000259" key="17">
    <source>
        <dbReference type="PROSITE" id="PS50862"/>
    </source>
</evidence>
<dbReference type="EC" id="6.1.1.11" evidence="12"/>
<dbReference type="InterPro" id="IPR042103">
    <property type="entry name" value="SerRS_1_N_sf"/>
</dbReference>
<dbReference type="Pfam" id="PF02403">
    <property type="entry name" value="Seryl_tRNA_N"/>
    <property type="match status" value="1"/>
</dbReference>
<sequence>MIDPKLLRSNIDAINLAYAKRGIQLDAAEWAALEARRKVIQSKTEDLQAERNSGAKQVGQIKKSGGDASELMARMGAIGDEIKIAEAELNQLQAEIEAKSLSIPNLPHESVPQGRDENDNVEVLTWGTPRQFDFEVKDHTDLGEWMGGLEFETATKLTGSRFSVLKGPLARMQRALTQFMLDTHTLKHGYTEAYVPYLVNAESLKGTGQLPKFEEDLFKLQGEKEYYLIPTAEVPVTNFVRDEIIDADRLPLKYTAHTPCFRSEAGSYGRDTRGLIRQHQFDKVEMVQIVKPEDSIQALEDLTGHAEHILQALGLPYRKVVLCGGDLGFSAMKTYDLEVWVPSQNTYREISSCSNMGDFQARRLKARYRVDAKKTEFVHTLNGSGLAVGRTLLAVMENYQRADGSIEVPAVLRPYMGGAEFID</sequence>
<proteinExistence type="inferred from homology"/>
<dbReference type="Pfam" id="PF00587">
    <property type="entry name" value="tRNA-synt_2b"/>
    <property type="match status" value="1"/>
</dbReference>
<keyword evidence="15" id="KW-0175">Coiled coil</keyword>
<keyword evidence="19" id="KW-1185">Reference proteome</keyword>
<dbReference type="UniPathway" id="UPA00906">
    <property type="reaction ID" value="UER00895"/>
</dbReference>
<dbReference type="InterPro" id="IPR002317">
    <property type="entry name" value="Ser-tRNA-ligase_type_1"/>
</dbReference>
<dbReference type="OrthoDB" id="9804647at2"/>
<dbReference type="HAMAP" id="MF_00176">
    <property type="entry name" value="Ser_tRNA_synth_type1"/>
    <property type="match status" value="1"/>
</dbReference>
<dbReference type="PANTHER" id="PTHR43697:SF1">
    <property type="entry name" value="SERINE--TRNA LIGASE"/>
    <property type="match status" value="1"/>
</dbReference>
<comment type="caution">
    <text evidence="12">Lacks conserved residue(s) required for the propagation of feature annotation.</text>
</comment>
<evidence type="ECO:0000256" key="1">
    <source>
        <dbReference type="ARBA" id="ARBA00004496"/>
    </source>
</evidence>
<feature type="coiled-coil region" evidence="15">
    <location>
        <begin position="75"/>
        <end position="102"/>
    </location>
</feature>
<accession>A0A4R1Y3T4</accession>
<comment type="catalytic activity">
    <reaction evidence="11 12">
        <text>tRNA(Ser) + L-serine + ATP = L-seryl-tRNA(Ser) + AMP + diphosphate + H(+)</text>
        <dbReference type="Rhea" id="RHEA:12292"/>
        <dbReference type="Rhea" id="RHEA-COMP:9669"/>
        <dbReference type="Rhea" id="RHEA-COMP:9703"/>
        <dbReference type="ChEBI" id="CHEBI:15378"/>
        <dbReference type="ChEBI" id="CHEBI:30616"/>
        <dbReference type="ChEBI" id="CHEBI:33019"/>
        <dbReference type="ChEBI" id="CHEBI:33384"/>
        <dbReference type="ChEBI" id="CHEBI:78442"/>
        <dbReference type="ChEBI" id="CHEBI:78533"/>
        <dbReference type="ChEBI" id="CHEBI:456215"/>
        <dbReference type="EC" id="6.1.1.11"/>
    </reaction>
</comment>
<evidence type="ECO:0000313" key="18">
    <source>
        <dbReference type="EMBL" id="TCM69790.1"/>
    </source>
</evidence>
<evidence type="ECO:0000256" key="3">
    <source>
        <dbReference type="ARBA" id="ARBA00010728"/>
    </source>
</evidence>
<dbReference type="GO" id="GO:0004828">
    <property type="term" value="F:serine-tRNA ligase activity"/>
    <property type="evidence" value="ECO:0007669"/>
    <property type="project" value="UniProtKB-UniRule"/>
</dbReference>
<evidence type="ECO:0000256" key="8">
    <source>
        <dbReference type="ARBA" id="ARBA00022917"/>
    </source>
</evidence>
<feature type="binding site" evidence="12">
    <location>
        <begin position="231"/>
        <end position="233"/>
    </location>
    <ligand>
        <name>L-serine</name>
        <dbReference type="ChEBI" id="CHEBI:33384"/>
    </ligand>
</feature>
<dbReference type="InterPro" id="IPR006195">
    <property type="entry name" value="aa-tRNA-synth_II"/>
</dbReference>
<keyword evidence="7 12" id="KW-0067">ATP-binding</keyword>
<keyword evidence="8 12" id="KW-0648">Protein biosynthesis</keyword>
<reference evidence="18 19" key="1">
    <citation type="submission" date="2019-03" db="EMBL/GenBank/DDBJ databases">
        <title>Genomic analyses of the natural microbiome of Caenorhabditis elegans.</title>
        <authorList>
            <person name="Samuel B."/>
        </authorList>
    </citation>
    <scope>NUCLEOTIDE SEQUENCE [LARGE SCALE GENOMIC DNA]</scope>
    <source>
        <strain evidence="18 19">JUb89</strain>
    </source>
</reference>
<feature type="binding site" evidence="12 14">
    <location>
        <begin position="349"/>
        <end position="352"/>
    </location>
    <ligand>
        <name>ATP</name>
        <dbReference type="ChEBI" id="CHEBI:30616"/>
    </ligand>
</feature>
<comment type="similarity">
    <text evidence="3 12">Belongs to the class-II aminoacyl-tRNA synthetase family. Type-1 seryl-tRNA synthetase subfamily.</text>
</comment>
<dbReference type="NCBIfam" id="TIGR00414">
    <property type="entry name" value="serS"/>
    <property type="match status" value="1"/>
</dbReference>
<feature type="domain" description="Aminoacyl-transfer RNA synthetases class-II family profile" evidence="17">
    <location>
        <begin position="171"/>
        <end position="409"/>
    </location>
</feature>
<evidence type="ECO:0000313" key="19">
    <source>
        <dbReference type="Proteomes" id="UP000294963"/>
    </source>
</evidence>
<dbReference type="PROSITE" id="PS50862">
    <property type="entry name" value="AA_TRNA_LIGASE_II"/>
    <property type="match status" value="1"/>
</dbReference>
<comment type="catalytic activity">
    <reaction evidence="10 12">
        <text>tRNA(Sec) + L-serine + ATP = L-seryl-tRNA(Sec) + AMP + diphosphate + H(+)</text>
        <dbReference type="Rhea" id="RHEA:42580"/>
        <dbReference type="Rhea" id="RHEA-COMP:9742"/>
        <dbReference type="Rhea" id="RHEA-COMP:10128"/>
        <dbReference type="ChEBI" id="CHEBI:15378"/>
        <dbReference type="ChEBI" id="CHEBI:30616"/>
        <dbReference type="ChEBI" id="CHEBI:33019"/>
        <dbReference type="ChEBI" id="CHEBI:33384"/>
        <dbReference type="ChEBI" id="CHEBI:78442"/>
        <dbReference type="ChEBI" id="CHEBI:78533"/>
        <dbReference type="ChEBI" id="CHEBI:456215"/>
        <dbReference type="EC" id="6.1.1.11"/>
    </reaction>
</comment>
<feature type="binding site" evidence="13">
    <location>
        <position position="262"/>
    </location>
    <ligand>
        <name>L-serine</name>
        <dbReference type="ChEBI" id="CHEBI:33384"/>
    </ligand>
</feature>
<comment type="caution">
    <text evidence="18">The sequence shown here is derived from an EMBL/GenBank/DDBJ whole genome shotgun (WGS) entry which is preliminary data.</text>
</comment>
<dbReference type="EMBL" id="SLVJ01000002">
    <property type="protein sequence ID" value="TCM69790.1"/>
    <property type="molecule type" value="Genomic_DNA"/>
</dbReference>
<evidence type="ECO:0000256" key="13">
    <source>
        <dbReference type="PIRSR" id="PIRSR001529-1"/>
    </source>
</evidence>
<feature type="binding site" evidence="13">
    <location>
        <position position="382"/>
    </location>
    <ligand>
        <name>L-serine</name>
        <dbReference type="ChEBI" id="CHEBI:33384"/>
    </ligand>
</feature>
<name>A0A4R1Y3T4_ACICA</name>
<evidence type="ECO:0000256" key="2">
    <source>
        <dbReference type="ARBA" id="ARBA00005045"/>
    </source>
</evidence>
<comment type="domain">
    <text evidence="12">Consists of two distinct domains, a catalytic core and a N-terminal extension that is involved in tRNA binding.</text>
</comment>
<dbReference type="Gene3D" id="1.10.287.40">
    <property type="entry name" value="Serine-tRNA synthetase, tRNA binding domain"/>
    <property type="match status" value="1"/>
</dbReference>
<dbReference type="InterPro" id="IPR045864">
    <property type="entry name" value="aa-tRNA-synth_II/BPL/LPL"/>
</dbReference>
<evidence type="ECO:0000256" key="9">
    <source>
        <dbReference type="ARBA" id="ARBA00023146"/>
    </source>
</evidence>
<dbReference type="GO" id="GO:0006434">
    <property type="term" value="P:seryl-tRNA aminoacylation"/>
    <property type="evidence" value="ECO:0007669"/>
    <property type="project" value="UniProtKB-UniRule"/>
</dbReference>
<keyword evidence="5 12" id="KW-0436">Ligase</keyword>
<dbReference type="GO" id="GO:0016260">
    <property type="term" value="P:selenocysteine biosynthetic process"/>
    <property type="evidence" value="ECO:0007669"/>
    <property type="project" value="UniProtKB-UniRule"/>
</dbReference>
<evidence type="ECO:0000256" key="15">
    <source>
        <dbReference type="SAM" id="Coils"/>
    </source>
</evidence>
<dbReference type="InterPro" id="IPR033729">
    <property type="entry name" value="SerRS_core"/>
</dbReference>
<keyword evidence="6 12" id="KW-0547">Nucleotide-binding</keyword>
<comment type="function">
    <text evidence="12">Catalyzes the attachment of serine to tRNA(Ser). Is also able to aminoacylate tRNA(Sec) with serine, to form the misacylated tRNA L-seryl-tRNA(Sec), which will be further converted into selenocysteinyl-tRNA(Sec).</text>
</comment>
<dbReference type="GO" id="GO:0005737">
    <property type="term" value="C:cytoplasm"/>
    <property type="evidence" value="ECO:0007669"/>
    <property type="project" value="UniProtKB-SubCell"/>
</dbReference>
<evidence type="ECO:0000256" key="5">
    <source>
        <dbReference type="ARBA" id="ARBA00022598"/>
    </source>
</evidence>
<gene>
    <name evidence="12" type="primary">serS</name>
    <name evidence="18" type="ORF">EC844_10249</name>
</gene>
<organism evidence="18 19">
    <name type="scientific">Acinetobacter calcoaceticus</name>
    <dbReference type="NCBI Taxonomy" id="471"/>
    <lineage>
        <taxon>Bacteria</taxon>
        <taxon>Pseudomonadati</taxon>
        <taxon>Pseudomonadota</taxon>
        <taxon>Gammaproteobacteria</taxon>
        <taxon>Moraxellales</taxon>
        <taxon>Moraxellaceae</taxon>
        <taxon>Acinetobacter</taxon>
        <taxon>Acinetobacter calcoaceticus/baumannii complex</taxon>
    </lineage>
</organism>
<dbReference type="PRINTS" id="PR00981">
    <property type="entry name" value="TRNASYNTHSER"/>
</dbReference>
<dbReference type="PANTHER" id="PTHR43697">
    <property type="entry name" value="SERYL-TRNA SYNTHETASE"/>
    <property type="match status" value="1"/>
</dbReference>
<keyword evidence="9 12" id="KW-0030">Aminoacyl-tRNA synthetase</keyword>
<dbReference type="GO" id="GO:0005524">
    <property type="term" value="F:ATP binding"/>
    <property type="evidence" value="ECO:0007669"/>
    <property type="project" value="UniProtKB-UniRule"/>
</dbReference>
<dbReference type="SUPFAM" id="SSF46589">
    <property type="entry name" value="tRNA-binding arm"/>
    <property type="match status" value="1"/>
</dbReference>
<feature type="binding site" evidence="12 13">
    <location>
        <position position="285"/>
    </location>
    <ligand>
        <name>L-serine</name>
        <dbReference type="ChEBI" id="CHEBI:33384"/>
    </ligand>
</feature>
<feature type="region of interest" description="Disordered" evidence="16">
    <location>
        <begin position="46"/>
        <end position="66"/>
    </location>
</feature>
<feature type="binding site" evidence="12">
    <location>
        <position position="384"/>
    </location>
    <ligand>
        <name>L-serine</name>
        <dbReference type="ChEBI" id="CHEBI:33384"/>
    </ligand>
</feature>
<evidence type="ECO:0000256" key="6">
    <source>
        <dbReference type="ARBA" id="ARBA00022741"/>
    </source>
</evidence>
<evidence type="ECO:0000256" key="7">
    <source>
        <dbReference type="ARBA" id="ARBA00022840"/>
    </source>
</evidence>
<comment type="subunit">
    <text evidence="12">Homodimer. The tRNA molecule binds across the dimer.</text>
</comment>
<evidence type="ECO:0000256" key="14">
    <source>
        <dbReference type="PIRSR" id="PIRSR001529-2"/>
    </source>
</evidence>
<dbReference type="PIRSF" id="PIRSF001529">
    <property type="entry name" value="Ser-tRNA-synth_IIa"/>
    <property type="match status" value="1"/>
</dbReference>
<evidence type="ECO:0000256" key="11">
    <source>
        <dbReference type="ARBA" id="ARBA00048823"/>
    </source>
</evidence>
<protein>
    <recommendedName>
        <fullName evidence="12">Serine--tRNA ligase</fullName>
        <ecNumber evidence="12">6.1.1.11</ecNumber>
    </recommendedName>
    <alternativeName>
        <fullName evidence="12">Seryl-tRNA synthetase</fullName>
        <shortName evidence="12">SerRS</shortName>
    </alternativeName>
    <alternativeName>
        <fullName evidence="12">Seryl-tRNA(Ser/Sec) synthetase</fullName>
    </alternativeName>
</protein>
<evidence type="ECO:0000256" key="16">
    <source>
        <dbReference type="SAM" id="MobiDB-lite"/>
    </source>
</evidence>
<dbReference type="AlphaFoldDB" id="A0A4R1Y3T4"/>
<evidence type="ECO:0000256" key="10">
    <source>
        <dbReference type="ARBA" id="ARBA00047929"/>
    </source>
</evidence>
<keyword evidence="4 12" id="KW-0963">Cytoplasm</keyword>
<dbReference type="InterPro" id="IPR010978">
    <property type="entry name" value="tRNA-bd_arm"/>
</dbReference>
<dbReference type="InterPro" id="IPR015866">
    <property type="entry name" value="Ser-tRNA-synth_1_N"/>
</dbReference>
<dbReference type="InterPro" id="IPR002314">
    <property type="entry name" value="aa-tRNA-synt_IIb"/>
</dbReference>
<comment type="subcellular location">
    <subcellularLocation>
        <location evidence="1 12">Cytoplasm</location>
    </subcellularLocation>
</comment>
<dbReference type="SUPFAM" id="SSF55681">
    <property type="entry name" value="Class II aaRS and biotin synthetases"/>
    <property type="match status" value="1"/>
</dbReference>
<evidence type="ECO:0000256" key="12">
    <source>
        <dbReference type="HAMAP-Rule" id="MF_00176"/>
    </source>
</evidence>
<dbReference type="Proteomes" id="UP000294963">
    <property type="component" value="Unassembled WGS sequence"/>
</dbReference>
<evidence type="ECO:0000256" key="4">
    <source>
        <dbReference type="ARBA" id="ARBA00022490"/>
    </source>
</evidence>
<dbReference type="Gene3D" id="3.30.930.10">
    <property type="entry name" value="Bira Bifunctional Protein, Domain 2"/>
    <property type="match status" value="1"/>
</dbReference>
<feature type="binding site" evidence="12 14">
    <location>
        <begin position="262"/>
        <end position="264"/>
    </location>
    <ligand>
        <name>ATP</name>
        <dbReference type="ChEBI" id="CHEBI:30616"/>
    </ligand>
</feature>
<dbReference type="CDD" id="cd00770">
    <property type="entry name" value="SerRS_core"/>
    <property type="match status" value="1"/>
</dbReference>